<sequence length="260" mass="30142">MFLSISGFYVFELILLLMIYSIFGWMLEVTYAFSKKGTFVNRGFLYGPLCPIYGFGMLSLLVTIPSESSILYIFIVGMMVTSLVEYITGAILEHFFNTKWWDYTNNFLNVKGRICLSFSLAWGIISIIAIKVIQPFVYSKVNIIPDKYKIIISYTFLFCFIIDLILTIISLNKFNEIFTELSEVELELKNKYASLVGKAINKSEEIEISLKELKEKYNRILNKLSFNHRRLIKAFPGIKSKKFNAVIKDIQNRVQKNKRA</sequence>
<accession>A0A1M6KTH9</accession>
<feature type="transmembrane region" description="Helical" evidence="2">
    <location>
        <begin position="70"/>
        <end position="93"/>
    </location>
</feature>
<keyword evidence="2" id="KW-1133">Transmembrane helix</keyword>
<evidence type="ECO:0000256" key="1">
    <source>
        <dbReference type="SAM" id="Coils"/>
    </source>
</evidence>
<feature type="transmembrane region" description="Helical" evidence="2">
    <location>
        <begin position="43"/>
        <end position="64"/>
    </location>
</feature>
<feature type="transmembrane region" description="Helical" evidence="2">
    <location>
        <begin position="6"/>
        <end position="31"/>
    </location>
</feature>
<evidence type="ECO:0000256" key="2">
    <source>
        <dbReference type="SAM" id="Phobius"/>
    </source>
</evidence>
<feature type="transmembrane region" description="Helical" evidence="2">
    <location>
        <begin position="150"/>
        <end position="171"/>
    </location>
</feature>
<dbReference type="InterPro" id="IPR010540">
    <property type="entry name" value="CmpB_TMEM229"/>
</dbReference>
<protein>
    <submittedName>
        <fullName evidence="3">Uncharacterized membrane protein</fullName>
    </submittedName>
</protein>
<keyword evidence="1" id="KW-0175">Coiled coil</keyword>
<dbReference type="AlphaFoldDB" id="A0A1M6KTH9"/>
<dbReference type="EMBL" id="FQZO01000006">
    <property type="protein sequence ID" value="SHJ62164.1"/>
    <property type="molecule type" value="Genomic_DNA"/>
</dbReference>
<feature type="coiled-coil region" evidence="1">
    <location>
        <begin position="196"/>
        <end position="223"/>
    </location>
</feature>
<feature type="transmembrane region" description="Helical" evidence="2">
    <location>
        <begin position="114"/>
        <end position="138"/>
    </location>
</feature>
<dbReference type="Pfam" id="PF06541">
    <property type="entry name" value="ABC_trans_CmpB"/>
    <property type="match status" value="1"/>
</dbReference>
<dbReference type="RefSeq" id="WP_073009657.1">
    <property type="nucleotide sequence ID" value="NZ_FQZO01000006.1"/>
</dbReference>
<name>A0A1M6KTH9_9CLOT</name>
<keyword evidence="2" id="KW-0472">Membrane</keyword>
<dbReference type="Proteomes" id="UP000184080">
    <property type="component" value="Unassembled WGS sequence"/>
</dbReference>
<evidence type="ECO:0000313" key="4">
    <source>
        <dbReference type="Proteomes" id="UP000184080"/>
    </source>
</evidence>
<keyword evidence="4" id="KW-1185">Reference proteome</keyword>
<reference evidence="3 4" key="1">
    <citation type="submission" date="2016-11" db="EMBL/GenBank/DDBJ databases">
        <authorList>
            <person name="Jaros S."/>
            <person name="Januszkiewicz K."/>
            <person name="Wedrychowicz H."/>
        </authorList>
    </citation>
    <scope>NUCLEOTIDE SEQUENCE [LARGE SCALE GENOMIC DNA]</scope>
    <source>
        <strain evidence="3 4">DSM 21864</strain>
    </source>
</reference>
<organism evidence="3 4">
    <name type="scientific">Clostridium amylolyticum</name>
    <dbReference type="NCBI Taxonomy" id="1121298"/>
    <lineage>
        <taxon>Bacteria</taxon>
        <taxon>Bacillati</taxon>
        <taxon>Bacillota</taxon>
        <taxon>Clostridia</taxon>
        <taxon>Eubacteriales</taxon>
        <taxon>Clostridiaceae</taxon>
        <taxon>Clostridium</taxon>
    </lineage>
</organism>
<keyword evidence="2" id="KW-0812">Transmembrane</keyword>
<dbReference type="OrthoDB" id="9789229at2"/>
<gene>
    <name evidence="3" type="ORF">SAMN05444401_3488</name>
</gene>
<dbReference type="STRING" id="1121298.SAMN05444401_3488"/>
<proteinExistence type="predicted"/>
<evidence type="ECO:0000313" key="3">
    <source>
        <dbReference type="EMBL" id="SHJ62164.1"/>
    </source>
</evidence>